<organism evidence="8 9">
    <name type="scientific">Teratosphaeria nubilosa</name>
    <dbReference type="NCBI Taxonomy" id="161662"/>
    <lineage>
        <taxon>Eukaryota</taxon>
        <taxon>Fungi</taxon>
        <taxon>Dikarya</taxon>
        <taxon>Ascomycota</taxon>
        <taxon>Pezizomycotina</taxon>
        <taxon>Dothideomycetes</taxon>
        <taxon>Dothideomycetidae</taxon>
        <taxon>Mycosphaerellales</taxon>
        <taxon>Teratosphaeriaceae</taxon>
        <taxon>Teratosphaeria</taxon>
    </lineage>
</organism>
<dbReference type="FunFam" id="1.25.10.10:FF:001136">
    <property type="entry name" value="Beta-catenin-like protein 1"/>
    <property type="match status" value="1"/>
</dbReference>
<feature type="compositionally biased region" description="Acidic residues" evidence="6">
    <location>
        <begin position="53"/>
        <end position="81"/>
    </location>
</feature>
<dbReference type="Proteomes" id="UP000799436">
    <property type="component" value="Unassembled WGS sequence"/>
</dbReference>
<comment type="subcellular location">
    <subcellularLocation>
        <location evidence="1">Nucleus</location>
    </subcellularLocation>
</comment>
<dbReference type="Pfam" id="PF08216">
    <property type="entry name" value="CTNNBL"/>
    <property type="match status" value="1"/>
</dbReference>
<evidence type="ECO:0000256" key="2">
    <source>
        <dbReference type="ARBA" id="ARBA00022553"/>
    </source>
</evidence>
<gene>
    <name evidence="8" type="ORF">EJ03DRAFT_160545</name>
</gene>
<dbReference type="InterPro" id="IPR016024">
    <property type="entry name" value="ARM-type_fold"/>
</dbReference>
<protein>
    <submittedName>
        <fullName evidence="8">DUF1716-domain-containing protein</fullName>
    </submittedName>
</protein>
<dbReference type="AlphaFoldDB" id="A0A6G1L2J3"/>
<keyword evidence="5" id="KW-0539">Nucleus</keyword>
<evidence type="ECO:0000256" key="5">
    <source>
        <dbReference type="ARBA" id="ARBA00023242"/>
    </source>
</evidence>
<evidence type="ECO:0000256" key="4">
    <source>
        <dbReference type="ARBA" id="ARBA00023054"/>
    </source>
</evidence>
<keyword evidence="9" id="KW-1185">Reference proteome</keyword>
<feature type="domain" description="Beta-catenin-like protein 1 N-terminal" evidence="7">
    <location>
        <begin position="89"/>
        <end position="200"/>
    </location>
</feature>
<dbReference type="PANTHER" id="PTHR14978">
    <property type="entry name" value="BETA-CATENIN-LIKE PROTEIN 1 NUCLEAR ASSOCIATED PROTEIN"/>
    <property type="match status" value="1"/>
</dbReference>
<feature type="region of interest" description="Disordered" evidence="6">
    <location>
        <begin position="1"/>
        <end position="83"/>
    </location>
</feature>
<keyword evidence="3" id="KW-0677">Repeat</keyword>
<dbReference type="InterPro" id="IPR013180">
    <property type="entry name" value="CTNNBL1_N"/>
</dbReference>
<evidence type="ECO:0000313" key="8">
    <source>
        <dbReference type="EMBL" id="KAF2767153.1"/>
    </source>
</evidence>
<evidence type="ECO:0000313" key="9">
    <source>
        <dbReference type="Proteomes" id="UP000799436"/>
    </source>
</evidence>
<dbReference type="SUPFAM" id="SSF48371">
    <property type="entry name" value="ARM repeat"/>
    <property type="match status" value="1"/>
</dbReference>
<evidence type="ECO:0000256" key="6">
    <source>
        <dbReference type="SAM" id="MobiDB-lite"/>
    </source>
</evidence>
<proteinExistence type="predicted"/>
<dbReference type="OrthoDB" id="1898821at2759"/>
<dbReference type="InterPro" id="IPR039678">
    <property type="entry name" value="CTNNBL1"/>
</dbReference>
<dbReference type="InterPro" id="IPR011989">
    <property type="entry name" value="ARM-like"/>
</dbReference>
<accession>A0A6G1L2J3</accession>
<name>A0A6G1L2J3_9PEZI</name>
<keyword evidence="2" id="KW-0597">Phosphoprotein</keyword>
<dbReference type="GO" id="GO:0005681">
    <property type="term" value="C:spliceosomal complex"/>
    <property type="evidence" value="ECO:0007669"/>
    <property type="project" value="TreeGrafter"/>
</dbReference>
<keyword evidence="4" id="KW-0175">Coiled coil</keyword>
<dbReference type="GO" id="GO:0010467">
    <property type="term" value="P:gene expression"/>
    <property type="evidence" value="ECO:0007669"/>
    <property type="project" value="UniProtKB-ARBA"/>
</dbReference>
<evidence type="ECO:0000256" key="1">
    <source>
        <dbReference type="ARBA" id="ARBA00004123"/>
    </source>
</evidence>
<dbReference type="EMBL" id="ML995860">
    <property type="protein sequence ID" value="KAF2767153.1"/>
    <property type="molecule type" value="Genomic_DNA"/>
</dbReference>
<evidence type="ECO:0000259" key="7">
    <source>
        <dbReference type="SMART" id="SM01156"/>
    </source>
</evidence>
<reference evidence="8" key="1">
    <citation type="journal article" date="2020" name="Stud. Mycol.">
        <title>101 Dothideomycetes genomes: a test case for predicting lifestyles and emergence of pathogens.</title>
        <authorList>
            <person name="Haridas S."/>
            <person name="Albert R."/>
            <person name="Binder M."/>
            <person name="Bloem J."/>
            <person name="Labutti K."/>
            <person name="Salamov A."/>
            <person name="Andreopoulos B."/>
            <person name="Baker S."/>
            <person name="Barry K."/>
            <person name="Bills G."/>
            <person name="Bluhm B."/>
            <person name="Cannon C."/>
            <person name="Castanera R."/>
            <person name="Culley D."/>
            <person name="Daum C."/>
            <person name="Ezra D."/>
            <person name="Gonzalez J."/>
            <person name="Henrissat B."/>
            <person name="Kuo A."/>
            <person name="Liang C."/>
            <person name="Lipzen A."/>
            <person name="Lutzoni F."/>
            <person name="Magnuson J."/>
            <person name="Mondo S."/>
            <person name="Nolan M."/>
            <person name="Ohm R."/>
            <person name="Pangilinan J."/>
            <person name="Park H.-J."/>
            <person name="Ramirez L."/>
            <person name="Alfaro M."/>
            <person name="Sun H."/>
            <person name="Tritt A."/>
            <person name="Yoshinaga Y."/>
            <person name="Zwiers L.-H."/>
            <person name="Turgeon B."/>
            <person name="Goodwin S."/>
            <person name="Spatafora J."/>
            <person name="Crous P."/>
            <person name="Grigoriev I."/>
        </authorList>
    </citation>
    <scope>NUCLEOTIDE SEQUENCE</scope>
    <source>
        <strain evidence="8">CBS 116005</strain>
    </source>
</reference>
<dbReference type="PANTHER" id="PTHR14978:SF0">
    <property type="entry name" value="BETA-CATENIN-LIKE PROTEIN 1"/>
    <property type="match status" value="1"/>
</dbReference>
<dbReference type="Gene3D" id="1.25.10.10">
    <property type="entry name" value="Leucine-rich Repeat Variant"/>
    <property type="match status" value="1"/>
</dbReference>
<dbReference type="SMART" id="SM01156">
    <property type="entry name" value="DUF1716"/>
    <property type="match status" value="1"/>
</dbReference>
<evidence type="ECO:0000256" key="3">
    <source>
        <dbReference type="ARBA" id="ARBA00022737"/>
    </source>
</evidence>
<sequence>MTSIDDLFKKSNVLPTHGSVKRKFEAPDPQQAYKAAKLSANGLAHAHNNSASVEDDLNGDEDDMEAGPELPPEGDEGDDDEGRFFGGGVTRSAAQALDYLNDQASEEESFQEEKIDTAWLRRQVVSFEKKAKKNSELRARYESEPQKFMQSEADLDDEIKNWSLLPEHPDLYSEFAESEAVGLLVGLLAHDNTDIAISAVEIMSELTDDDVGVEPEFFSKLVVALLDADLMELLMANLARLDETEEADRSGVYHTLSMLENLAGDQAVAERIGIEKVLEWLGKRVQRQEKIISQNKQYAAEVLQVFMFQPSSTLRRRMAIDVEGVDLFLQLLSAYRKRDPTKDSTEEEYAENLFDALTCLVDDASGKSKFVEAEGVELAFIMLKEGGFSKQRALRLLDHACGGTGAEAVAVCEKVVDAAGLKVIFSMFMKKTDSTATEHLIGIFASLLRLLPGESAARIRTLAKFSEKNYEKVSKLNQLRNEYARKVEAIDKEITLGLSTRSAEEAEEPANAIFSRRLDGGLFCLQTIDVLLAWLCAEDTGARKLIKTDVGSGVIKQSLQDQIDGLDPDAGSADDTGEMLGTLVSFLE</sequence>